<dbReference type="SUPFAM" id="SSF57667">
    <property type="entry name" value="beta-beta-alpha zinc fingers"/>
    <property type="match status" value="1"/>
</dbReference>
<feature type="region of interest" description="Disordered" evidence="6">
    <location>
        <begin position="1"/>
        <end position="45"/>
    </location>
</feature>
<keyword evidence="9" id="KW-1185">Reference proteome</keyword>
<dbReference type="EMBL" id="JH795856">
    <property type="protein sequence ID" value="EJU05156.1"/>
    <property type="molecule type" value="Genomic_DNA"/>
</dbReference>
<name>M5G4H3_DACPD</name>
<evidence type="ECO:0000256" key="1">
    <source>
        <dbReference type="ARBA" id="ARBA00022723"/>
    </source>
</evidence>
<dbReference type="GO" id="GO:0000981">
    <property type="term" value="F:DNA-binding transcription factor activity, RNA polymerase II-specific"/>
    <property type="evidence" value="ECO:0007669"/>
    <property type="project" value="TreeGrafter"/>
</dbReference>
<feature type="compositionally biased region" description="Basic and acidic residues" evidence="6">
    <location>
        <begin position="12"/>
        <end position="25"/>
    </location>
</feature>
<gene>
    <name evidence="8" type="ORF">DACRYDRAFT_46332</name>
</gene>
<sequence>MELSSILNPETEAERHGYSAERADDPEGPPPPRGSGGHGTPSVGRKYPCKVCQRVFSTSGHLSRHMKVHTGERKYVCPFPGCNVKCNRSDNLLQQ</sequence>
<keyword evidence="1" id="KW-0479">Metal-binding</keyword>
<dbReference type="PANTHER" id="PTHR14003">
    <property type="entry name" value="TRANSCRIPTIONAL REPRESSOR PROTEIN YY"/>
    <property type="match status" value="1"/>
</dbReference>
<evidence type="ECO:0000256" key="6">
    <source>
        <dbReference type="SAM" id="MobiDB-lite"/>
    </source>
</evidence>
<dbReference type="PANTHER" id="PTHR14003:SF19">
    <property type="entry name" value="YY2 TRANSCRIPTION FACTOR"/>
    <property type="match status" value="1"/>
</dbReference>
<dbReference type="GO" id="GO:0008270">
    <property type="term" value="F:zinc ion binding"/>
    <property type="evidence" value="ECO:0007669"/>
    <property type="project" value="UniProtKB-KW"/>
</dbReference>
<evidence type="ECO:0000313" key="8">
    <source>
        <dbReference type="EMBL" id="EJU05156.1"/>
    </source>
</evidence>
<dbReference type="FunFam" id="3.30.160.60:FF:000303">
    <property type="entry name" value="Zinc finger protein 41"/>
    <property type="match status" value="1"/>
</dbReference>
<reference evidence="8 9" key="1">
    <citation type="journal article" date="2012" name="Science">
        <title>The Paleozoic origin of enzymatic lignin decomposition reconstructed from 31 fungal genomes.</title>
        <authorList>
            <person name="Floudas D."/>
            <person name="Binder M."/>
            <person name="Riley R."/>
            <person name="Barry K."/>
            <person name="Blanchette R.A."/>
            <person name="Henrissat B."/>
            <person name="Martinez A.T."/>
            <person name="Otillar R."/>
            <person name="Spatafora J.W."/>
            <person name="Yadav J.S."/>
            <person name="Aerts A."/>
            <person name="Benoit I."/>
            <person name="Boyd A."/>
            <person name="Carlson A."/>
            <person name="Copeland A."/>
            <person name="Coutinho P.M."/>
            <person name="de Vries R.P."/>
            <person name="Ferreira P."/>
            <person name="Findley K."/>
            <person name="Foster B."/>
            <person name="Gaskell J."/>
            <person name="Glotzer D."/>
            <person name="Gorecki P."/>
            <person name="Heitman J."/>
            <person name="Hesse C."/>
            <person name="Hori C."/>
            <person name="Igarashi K."/>
            <person name="Jurgens J.A."/>
            <person name="Kallen N."/>
            <person name="Kersten P."/>
            <person name="Kohler A."/>
            <person name="Kuees U."/>
            <person name="Kumar T.K.A."/>
            <person name="Kuo A."/>
            <person name="LaButti K."/>
            <person name="Larrondo L.F."/>
            <person name="Lindquist E."/>
            <person name="Ling A."/>
            <person name="Lombard V."/>
            <person name="Lucas S."/>
            <person name="Lundell T."/>
            <person name="Martin R."/>
            <person name="McLaughlin D.J."/>
            <person name="Morgenstern I."/>
            <person name="Morin E."/>
            <person name="Murat C."/>
            <person name="Nagy L.G."/>
            <person name="Nolan M."/>
            <person name="Ohm R.A."/>
            <person name="Patyshakuliyeva A."/>
            <person name="Rokas A."/>
            <person name="Ruiz-Duenas F.J."/>
            <person name="Sabat G."/>
            <person name="Salamov A."/>
            <person name="Samejima M."/>
            <person name="Schmutz J."/>
            <person name="Slot J.C."/>
            <person name="St John F."/>
            <person name="Stenlid J."/>
            <person name="Sun H."/>
            <person name="Sun S."/>
            <person name="Syed K."/>
            <person name="Tsang A."/>
            <person name="Wiebenga A."/>
            <person name="Young D."/>
            <person name="Pisabarro A."/>
            <person name="Eastwood D.C."/>
            <person name="Martin F."/>
            <person name="Cullen D."/>
            <person name="Grigoriev I.V."/>
            <person name="Hibbett D.S."/>
        </authorList>
    </citation>
    <scope>NUCLEOTIDE SEQUENCE [LARGE SCALE GENOMIC DNA]</scope>
    <source>
        <strain evidence="8 9">DJM-731 SS1</strain>
    </source>
</reference>
<dbReference type="InterPro" id="IPR013087">
    <property type="entry name" value="Znf_C2H2_type"/>
</dbReference>
<dbReference type="GO" id="GO:0000978">
    <property type="term" value="F:RNA polymerase II cis-regulatory region sequence-specific DNA binding"/>
    <property type="evidence" value="ECO:0007669"/>
    <property type="project" value="TreeGrafter"/>
</dbReference>
<evidence type="ECO:0000256" key="2">
    <source>
        <dbReference type="ARBA" id="ARBA00022737"/>
    </source>
</evidence>
<feature type="domain" description="C2H2-type" evidence="7">
    <location>
        <begin position="47"/>
        <end position="74"/>
    </location>
</feature>
<dbReference type="GO" id="GO:0000785">
    <property type="term" value="C:chromatin"/>
    <property type="evidence" value="ECO:0007669"/>
    <property type="project" value="TreeGrafter"/>
</dbReference>
<dbReference type="SMART" id="SM00355">
    <property type="entry name" value="ZnF_C2H2"/>
    <property type="match status" value="1"/>
</dbReference>
<dbReference type="OrthoDB" id="654211at2759"/>
<keyword evidence="2" id="KW-0677">Repeat</keyword>
<dbReference type="InterPro" id="IPR036236">
    <property type="entry name" value="Znf_C2H2_sf"/>
</dbReference>
<evidence type="ECO:0000313" key="9">
    <source>
        <dbReference type="Proteomes" id="UP000030653"/>
    </source>
</evidence>
<proteinExistence type="predicted"/>
<dbReference type="Gene3D" id="3.30.160.60">
    <property type="entry name" value="Classic Zinc Finger"/>
    <property type="match status" value="2"/>
</dbReference>
<accession>M5G4H3</accession>
<evidence type="ECO:0000256" key="4">
    <source>
        <dbReference type="ARBA" id="ARBA00022833"/>
    </source>
</evidence>
<dbReference type="PROSITE" id="PS00028">
    <property type="entry name" value="ZINC_FINGER_C2H2_1"/>
    <property type="match status" value="1"/>
</dbReference>
<dbReference type="RefSeq" id="XP_040632050.1">
    <property type="nucleotide sequence ID" value="XM_040774696.1"/>
</dbReference>
<dbReference type="Pfam" id="PF00096">
    <property type="entry name" value="zf-C2H2"/>
    <property type="match status" value="1"/>
</dbReference>
<dbReference type="HOGENOM" id="CLU_180204_0_0_1"/>
<dbReference type="Proteomes" id="UP000030653">
    <property type="component" value="Unassembled WGS sequence"/>
</dbReference>
<dbReference type="PROSITE" id="PS50157">
    <property type="entry name" value="ZINC_FINGER_C2H2_2"/>
    <property type="match status" value="1"/>
</dbReference>
<keyword evidence="4" id="KW-0862">Zinc</keyword>
<dbReference type="GO" id="GO:0031519">
    <property type="term" value="C:PcG protein complex"/>
    <property type="evidence" value="ECO:0007669"/>
    <property type="project" value="TreeGrafter"/>
</dbReference>
<dbReference type="AlphaFoldDB" id="M5G4H3"/>
<evidence type="ECO:0000256" key="3">
    <source>
        <dbReference type="ARBA" id="ARBA00022771"/>
    </source>
</evidence>
<protein>
    <recommendedName>
        <fullName evidence="7">C2H2-type domain-containing protein</fullName>
    </recommendedName>
</protein>
<keyword evidence="3 5" id="KW-0863">Zinc-finger</keyword>
<dbReference type="GeneID" id="63689758"/>
<dbReference type="GO" id="GO:0005667">
    <property type="term" value="C:transcription regulator complex"/>
    <property type="evidence" value="ECO:0007669"/>
    <property type="project" value="TreeGrafter"/>
</dbReference>
<dbReference type="STRING" id="1858805.M5G4H3"/>
<organism evidence="8 9">
    <name type="scientific">Dacryopinax primogenitus (strain DJM 731)</name>
    <name type="common">Brown rot fungus</name>
    <dbReference type="NCBI Taxonomy" id="1858805"/>
    <lineage>
        <taxon>Eukaryota</taxon>
        <taxon>Fungi</taxon>
        <taxon>Dikarya</taxon>
        <taxon>Basidiomycota</taxon>
        <taxon>Agaricomycotina</taxon>
        <taxon>Dacrymycetes</taxon>
        <taxon>Dacrymycetales</taxon>
        <taxon>Dacrymycetaceae</taxon>
        <taxon>Dacryopinax</taxon>
    </lineage>
</organism>
<evidence type="ECO:0000256" key="5">
    <source>
        <dbReference type="PROSITE-ProRule" id="PRU00042"/>
    </source>
</evidence>
<evidence type="ECO:0000259" key="7">
    <source>
        <dbReference type="PROSITE" id="PS50157"/>
    </source>
</evidence>
<dbReference type="OMA" id="CFARREH"/>